<evidence type="ECO:0000313" key="5">
    <source>
        <dbReference type="Proteomes" id="UP000032483"/>
    </source>
</evidence>
<reference evidence="2 6" key="2">
    <citation type="submission" date="2015-10" db="EMBL/GenBank/DDBJ databases">
        <title>A novel member of the family Ruminococcaceae isolated from human faeces.</title>
        <authorList>
            <person name="Shkoporov A.N."/>
            <person name="Chaplin A.V."/>
            <person name="Motuzova O.V."/>
            <person name="Kafarskaia L.I."/>
            <person name="Efimov B.A."/>
        </authorList>
    </citation>
    <scope>NUCLEOTIDE SEQUENCE [LARGE SCALE GENOMIC DNA]</scope>
    <source>
        <strain evidence="2 6">668</strain>
    </source>
</reference>
<dbReference type="GO" id="GO:0016787">
    <property type="term" value="F:hydrolase activity"/>
    <property type="evidence" value="ECO:0007669"/>
    <property type="project" value="UniProtKB-KW"/>
</dbReference>
<dbReference type="Gene3D" id="1.10.3210.10">
    <property type="entry name" value="Hypothetical protein af1432"/>
    <property type="match status" value="1"/>
</dbReference>
<gene>
    <name evidence="2" type="ORF">ASJ35_12180</name>
    <name evidence="3" type="ORF">FYJ76_12210</name>
    <name evidence="4" type="ORF">GMD52_11985</name>
    <name evidence="1" type="ORF">TQ39_16590</name>
</gene>
<dbReference type="SUPFAM" id="SSF109604">
    <property type="entry name" value="HD-domain/PDEase-like"/>
    <property type="match status" value="1"/>
</dbReference>
<evidence type="ECO:0000313" key="3">
    <source>
        <dbReference type="EMBL" id="MST92682.1"/>
    </source>
</evidence>
<keyword evidence="1" id="KW-0378">Hydrolase</keyword>
<evidence type="ECO:0000313" key="6">
    <source>
        <dbReference type="Proteomes" id="UP000053433"/>
    </source>
</evidence>
<dbReference type="GeneID" id="42858164"/>
<dbReference type="EMBL" id="JXXK01000033">
    <property type="protein sequence ID" value="KJF38701.1"/>
    <property type="molecule type" value="Genomic_DNA"/>
</dbReference>
<dbReference type="EMBL" id="WMZR01000016">
    <property type="protein sequence ID" value="MTS52259.1"/>
    <property type="molecule type" value="Genomic_DNA"/>
</dbReference>
<comment type="caution">
    <text evidence="1">The sequence shown here is derived from an EMBL/GenBank/DDBJ whole genome shotgun (WGS) entry which is preliminary data.</text>
</comment>
<evidence type="ECO:0000313" key="7">
    <source>
        <dbReference type="Proteomes" id="UP000431913"/>
    </source>
</evidence>
<reference evidence="3 7" key="4">
    <citation type="submission" date="2019-08" db="EMBL/GenBank/DDBJ databases">
        <title>In-depth cultivation of the pig gut microbiome towards novel bacterial diversity and tailored functional studies.</title>
        <authorList>
            <person name="Wylensek D."/>
            <person name="Hitch T.C.A."/>
            <person name="Clavel T."/>
        </authorList>
    </citation>
    <scope>NUCLEOTIDE SEQUENCE [LARGE SCALE GENOMIC DNA]</scope>
    <source>
        <strain evidence="3 7">WCA3-601-WT-6J</strain>
    </source>
</reference>
<proteinExistence type="predicted"/>
<dbReference type="AlphaFoldDB" id="A0A0D8IWR8"/>
<protein>
    <submittedName>
        <fullName evidence="1">Hydrolase</fullName>
    </submittedName>
</protein>
<evidence type="ECO:0000313" key="4">
    <source>
        <dbReference type="EMBL" id="MTS52259.1"/>
    </source>
</evidence>
<accession>A0A0W7TPN0</accession>
<dbReference type="Proteomes" id="UP000032483">
    <property type="component" value="Unassembled WGS sequence"/>
</dbReference>
<reference evidence="4 8" key="3">
    <citation type="journal article" date="2019" name="Nat. Med.">
        <title>A library of human gut bacterial isolates paired with longitudinal multiomics data enables mechanistic microbiome research.</title>
        <authorList>
            <person name="Poyet M."/>
            <person name="Groussin M."/>
            <person name="Gibbons S.M."/>
            <person name="Avila-Pacheco J."/>
            <person name="Jiang X."/>
            <person name="Kearney S.M."/>
            <person name="Perrotta A.R."/>
            <person name="Berdy B."/>
            <person name="Zhao S."/>
            <person name="Lieberman T.D."/>
            <person name="Swanson P.K."/>
            <person name="Smith M."/>
            <person name="Roesemann S."/>
            <person name="Alexander J.E."/>
            <person name="Rich S.A."/>
            <person name="Livny J."/>
            <person name="Vlamakis H."/>
            <person name="Clish C."/>
            <person name="Bullock K."/>
            <person name="Deik A."/>
            <person name="Scott J."/>
            <person name="Pierce K.A."/>
            <person name="Xavier R.J."/>
            <person name="Alm E.J."/>
        </authorList>
    </citation>
    <scope>NUCLEOTIDE SEQUENCE [LARGE SCALE GENOMIC DNA]</scope>
    <source>
        <strain evidence="4 8">BIOML-A7</strain>
    </source>
</reference>
<dbReference type="Proteomes" id="UP000431913">
    <property type="component" value="Unassembled WGS sequence"/>
</dbReference>
<dbReference type="RefSeq" id="WP_009324347.1">
    <property type="nucleotide sequence ID" value="NZ_CAQJQL010000177.1"/>
</dbReference>
<evidence type="ECO:0000313" key="2">
    <source>
        <dbReference type="EMBL" id="KUE75792.1"/>
    </source>
</evidence>
<evidence type="ECO:0000313" key="1">
    <source>
        <dbReference type="EMBL" id="KJF38701.1"/>
    </source>
</evidence>
<dbReference type="EMBL" id="LMUA01000016">
    <property type="protein sequence ID" value="KUE75792.1"/>
    <property type="molecule type" value="Genomic_DNA"/>
</dbReference>
<sequence>MDYKAEFIRIFSENVSRPGAQQLLDWLATTDFYTAPASTRFHGACECGLVMHSINVYNVLMSRFYTEEDNKESFTLVSLLHDLCKANYYKSGFRNVKNDATGQWEKVPSYSVQDAFPFGHGEKSVYLIERFIRLKPVEAIAIRWHMGGFDDAVRGGSYAISNAFDEYPLAVKLHLADLEATYLVEKGTSSVNRR</sequence>
<organism evidence="1 5">
    <name type="scientific">Ruthenibacterium lactatiformans</name>
    <dbReference type="NCBI Taxonomy" id="1550024"/>
    <lineage>
        <taxon>Bacteria</taxon>
        <taxon>Bacillati</taxon>
        <taxon>Bacillota</taxon>
        <taxon>Clostridia</taxon>
        <taxon>Eubacteriales</taxon>
        <taxon>Oscillospiraceae</taxon>
        <taxon>Ruthenibacterium</taxon>
    </lineage>
</organism>
<dbReference type="Proteomes" id="UP000449193">
    <property type="component" value="Unassembled WGS sequence"/>
</dbReference>
<accession>A0A0D8IWR8</accession>
<reference evidence="1" key="1">
    <citation type="submission" date="2015-02" db="EMBL/GenBank/DDBJ databases">
        <title>A novel member of the family Ruminococcaceae isolated from human feces.</title>
        <authorList>
            <person name="Shkoporov A.N."/>
            <person name="Chaplin A.V."/>
            <person name="Motuzova O.V."/>
            <person name="Kafarskaia L.I."/>
            <person name="Khokhlova E.V."/>
            <person name="Efimov B.A."/>
        </authorList>
    </citation>
    <scope>NUCLEOTIDE SEQUENCE [LARGE SCALE GENOMIC DNA]</scope>
    <source>
        <strain evidence="1">585-1</strain>
    </source>
</reference>
<dbReference type="EMBL" id="VUNJ01000013">
    <property type="protein sequence ID" value="MST92682.1"/>
    <property type="molecule type" value="Genomic_DNA"/>
</dbReference>
<keyword evidence="5" id="KW-1185">Reference proteome</keyword>
<evidence type="ECO:0000313" key="8">
    <source>
        <dbReference type="Proteomes" id="UP000449193"/>
    </source>
</evidence>
<dbReference type="Proteomes" id="UP000053433">
    <property type="component" value="Unassembled WGS sequence"/>
</dbReference>
<name>A0A0D8IWR8_9FIRM</name>
<dbReference type="PATRIC" id="fig|1550024.3.peg.3781"/>